<dbReference type="InterPro" id="IPR016181">
    <property type="entry name" value="Acyl_CoA_acyltransferase"/>
</dbReference>
<feature type="domain" description="N-acetyltransferase" evidence="1">
    <location>
        <begin position="6"/>
        <end position="148"/>
    </location>
</feature>
<protein>
    <submittedName>
        <fullName evidence="2">Acetyltransferase</fullName>
    </submittedName>
</protein>
<dbReference type="GO" id="GO:0016747">
    <property type="term" value="F:acyltransferase activity, transferring groups other than amino-acyl groups"/>
    <property type="evidence" value="ECO:0007669"/>
    <property type="project" value="InterPro"/>
</dbReference>
<dbReference type="Gene3D" id="3.40.630.30">
    <property type="match status" value="1"/>
</dbReference>
<dbReference type="AlphaFoldDB" id="A0A9W5X5N9"/>
<evidence type="ECO:0000259" key="1">
    <source>
        <dbReference type="PROSITE" id="PS51186"/>
    </source>
</evidence>
<dbReference type="RefSeq" id="WP_188725163.1">
    <property type="nucleotide sequence ID" value="NZ_BMJD01000016.1"/>
</dbReference>
<comment type="caution">
    <text evidence="2">The sequence shown here is derived from an EMBL/GenBank/DDBJ whole genome shotgun (WGS) entry which is preliminary data.</text>
</comment>
<dbReference type="Proteomes" id="UP000621492">
    <property type="component" value="Unassembled WGS sequence"/>
</dbReference>
<name>A0A9W5X5N9_9BACI</name>
<keyword evidence="3" id="KW-1185">Reference proteome</keyword>
<dbReference type="InterPro" id="IPR000182">
    <property type="entry name" value="GNAT_dom"/>
</dbReference>
<dbReference type="SUPFAM" id="SSF55729">
    <property type="entry name" value="Acyl-CoA N-acyltransferases (Nat)"/>
    <property type="match status" value="1"/>
</dbReference>
<gene>
    <name evidence="2" type="ORF">GCM10011409_22190</name>
</gene>
<accession>A0A9W5X5N9</accession>
<dbReference type="PROSITE" id="PS51186">
    <property type="entry name" value="GNAT"/>
    <property type="match status" value="1"/>
</dbReference>
<reference evidence="2" key="1">
    <citation type="journal article" date="2014" name="Int. J. Syst. Evol. Microbiol.">
        <title>Complete genome sequence of Corynebacterium casei LMG S-19264T (=DSM 44701T), isolated from a smear-ripened cheese.</title>
        <authorList>
            <consortium name="US DOE Joint Genome Institute (JGI-PGF)"/>
            <person name="Walter F."/>
            <person name="Albersmeier A."/>
            <person name="Kalinowski J."/>
            <person name="Ruckert C."/>
        </authorList>
    </citation>
    <scope>NUCLEOTIDE SEQUENCE</scope>
    <source>
        <strain evidence="2">CGMCC 1.15454</strain>
    </source>
</reference>
<dbReference type="EMBL" id="BMJD01000016">
    <property type="protein sequence ID" value="GGB44168.1"/>
    <property type="molecule type" value="Genomic_DNA"/>
</dbReference>
<evidence type="ECO:0000313" key="2">
    <source>
        <dbReference type="EMBL" id="GGB44168.1"/>
    </source>
</evidence>
<reference evidence="2" key="2">
    <citation type="submission" date="2020-09" db="EMBL/GenBank/DDBJ databases">
        <authorList>
            <person name="Sun Q."/>
            <person name="Zhou Y."/>
        </authorList>
    </citation>
    <scope>NUCLEOTIDE SEQUENCE</scope>
    <source>
        <strain evidence="2">CGMCC 1.15454</strain>
    </source>
</reference>
<dbReference type="CDD" id="cd04301">
    <property type="entry name" value="NAT_SF"/>
    <property type="match status" value="1"/>
</dbReference>
<dbReference type="Pfam" id="PF13673">
    <property type="entry name" value="Acetyltransf_10"/>
    <property type="match status" value="1"/>
</dbReference>
<proteinExistence type="predicted"/>
<evidence type="ECO:0000313" key="3">
    <source>
        <dbReference type="Proteomes" id="UP000621492"/>
    </source>
</evidence>
<sequence>MHWYKKAFQEIPAIELYQIIKARVDVFVVEQNCPYEELDNCDQKAIHYFLKINNEIAAYVRILPKGIKFPEVSIGRVLVTQKYRGKGYAKAVMQKAIDFISEEWQETTIKIQAQTYLHKFYASFGFKQVSEVYLEDDIPHIDMIWGDDAYKR</sequence>
<organism evidence="2 3">
    <name type="scientific">Lentibacillus populi</name>
    <dbReference type="NCBI Taxonomy" id="1827502"/>
    <lineage>
        <taxon>Bacteria</taxon>
        <taxon>Bacillati</taxon>
        <taxon>Bacillota</taxon>
        <taxon>Bacilli</taxon>
        <taxon>Bacillales</taxon>
        <taxon>Bacillaceae</taxon>
        <taxon>Lentibacillus</taxon>
    </lineage>
</organism>